<accession>A0AAP2E1C4</accession>
<dbReference type="PROSITE" id="PS51819">
    <property type="entry name" value="VOC"/>
    <property type="match status" value="1"/>
</dbReference>
<gene>
    <name evidence="2" type="ORF">KK062_23330</name>
</gene>
<dbReference type="InterPro" id="IPR029068">
    <property type="entry name" value="Glyas_Bleomycin-R_OHBP_Dase"/>
</dbReference>
<dbReference type="SUPFAM" id="SSF54593">
    <property type="entry name" value="Glyoxalase/Bleomycin resistance protein/Dihydroxybiphenyl dioxygenase"/>
    <property type="match status" value="1"/>
</dbReference>
<dbReference type="CDD" id="cd07247">
    <property type="entry name" value="SgaA_N_like"/>
    <property type="match status" value="1"/>
</dbReference>
<dbReference type="EMBL" id="JAHESE010000030">
    <property type="protein sequence ID" value="MBT1711196.1"/>
    <property type="molecule type" value="Genomic_DNA"/>
</dbReference>
<dbReference type="Gene3D" id="3.10.180.10">
    <property type="entry name" value="2,3-Dihydroxybiphenyl 1,2-Dioxygenase, domain 1"/>
    <property type="match status" value="1"/>
</dbReference>
<feature type="domain" description="VOC" evidence="1">
    <location>
        <begin position="4"/>
        <end position="121"/>
    </location>
</feature>
<dbReference type="Pfam" id="PF00903">
    <property type="entry name" value="Glyoxalase"/>
    <property type="match status" value="1"/>
</dbReference>
<dbReference type="Proteomes" id="UP001319080">
    <property type="component" value="Unassembled WGS sequence"/>
</dbReference>
<dbReference type="PANTHER" id="PTHR33993">
    <property type="entry name" value="GLYOXALASE-RELATED"/>
    <property type="match status" value="1"/>
</dbReference>
<evidence type="ECO:0000259" key="1">
    <source>
        <dbReference type="PROSITE" id="PS51819"/>
    </source>
</evidence>
<proteinExistence type="predicted"/>
<dbReference type="InterPro" id="IPR037523">
    <property type="entry name" value="VOC_core"/>
</dbReference>
<reference evidence="2 3" key="1">
    <citation type="submission" date="2021-05" db="EMBL/GenBank/DDBJ databases">
        <title>A Polyphasic approach of four new species of the genus Ohtaekwangia: Ohtaekwangia histidinii sp. nov., Ohtaekwangia cretensis sp. nov., Ohtaekwangia indiensis sp. nov., Ohtaekwangia reichenbachii sp. nov. from diverse environment.</title>
        <authorList>
            <person name="Octaviana S."/>
        </authorList>
    </citation>
    <scope>NUCLEOTIDE SEQUENCE [LARGE SCALE GENOMIC DNA]</scope>
    <source>
        <strain evidence="2 3">PWU5</strain>
    </source>
</reference>
<evidence type="ECO:0000313" key="3">
    <source>
        <dbReference type="Proteomes" id="UP001319080"/>
    </source>
</evidence>
<dbReference type="InterPro" id="IPR004360">
    <property type="entry name" value="Glyas_Fos-R_dOase_dom"/>
</dbReference>
<protein>
    <submittedName>
        <fullName evidence="2">VOC family protein</fullName>
    </submittedName>
</protein>
<keyword evidence="3" id="KW-1185">Reference proteome</keyword>
<dbReference type="InterPro" id="IPR052164">
    <property type="entry name" value="Anthracycline_SecMetBiosynth"/>
</dbReference>
<dbReference type="AlphaFoldDB" id="A0AAP2E1C4"/>
<evidence type="ECO:0000313" key="2">
    <source>
        <dbReference type="EMBL" id="MBT1711196.1"/>
    </source>
</evidence>
<sequence>MKNLVSIIEIPVTDFSRSVKFYQTILGVTIEEVNMGETQMGVLPSDGKTVSVVLAKGNDYKTTTGGVVVYLNAGSDLQPTLDKVEKNGGQIIVPKTQISPEMGYFALLIDSEGNKLGLHSSN</sequence>
<comment type="caution">
    <text evidence="2">The sequence shown here is derived from an EMBL/GenBank/DDBJ whole genome shotgun (WGS) entry which is preliminary data.</text>
</comment>
<dbReference type="RefSeq" id="WP_254086771.1">
    <property type="nucleotide sequence ID" value="NZ_JAHESE010000030.1"/>
</dbReference>
<name>A0AAP2E1C4_9BACT</name>
<dbReference type="PANTHER" id="PTHR33993:SF2">
    <property type="entry name" value="VOC DOMAIN-CONTAINING PROTEIN"/>
    <property type="match status" value="1"/>
</dbReference>
<organism evidence="2 3">
    <name type="scientific">Dawidia cretensis</name>
    <dbReference type="NCBI Taxonomy" id="2782350"/>
    <lineage>
        <taxon>Bacteria</taxon>
        <taxon>Pseudomonadati</taxon>
        <taxon>Bacteroidota</taxon>
        <taxon>Cytophagia</taxon>
        <taxon>Cytophagales</taxon>
        <taxon>Chryseotaleaceae</taxon>
        <taxon>Dawidia</taxon>
    </lineage>
</organism>